<dbReference type="OrthoDB" id="1000202at2759"/>
<evidence type="ECO:0000313" key="2">
    <source>
        <dbReference type="EMBL" id="KAA3481304.1"/>
    </source>
</evidence>
<gene>
    <name evidence="2" type="ORF">EPI10_021678</name>
</gene>
<dbReference type="Pfam" id="PF13456">
    <property type="entry name" value="RVT_3"/>
    <property type="match status" value="1"/>
</dbReference>
<keyword evidence="3" id="KW-1185">Reference proteome</keyword>
<feature type="domain" description="RNase H type-1" evidence="1">
    <location>
        <begin position="57"/>
        <end position="120"/>
    </location>
</feature>
<organism evidence="2 3">
    <name type="scientific">Gossypium australe</name>
    <dbReference type="NCBI Taxonomy" id="47621"/>
    <lineage>
        <taxon>Eukaryota</taxon>
        <taxon>Viridiplantae</taxon>
        <taxon>Streptophyta</taxon>
        <taxon>Embryophyta</taxon>
        <taxon>Tracheophyta</taxon>
        <taxon>Spermatophyta</taxon>
        <taxon>Magnoliopsida</taxon>
        <taxon>eudicotyledons</taxon>
        <taxon>Gunneridae</taxon>
        <taxon>Pentapetalae</taxon>
        <taxon>rosids</taxon>
        <taxon>malvids</taxon>
        <taxon>Malvales</taxon>
        <taxon>Malvaceae</taxon>
        <taxon>Malvoideae</taxon>
        <taxon>Gossypium</taxon>
    </lineage>
</organism>
<dbReference type="GO" id="GO:0003676">
    <property type="term" value="F:nucleic acid binding"/>
    <property type="evidence" value="ECO:0007669"/>
    <property type="project" value="InterPro"/>
</dbReference>
<dbReference type="AlphaFoldDB" id="A0A5B6WJ04"/>
<name>A0A5B6WJ04_9ROSI</name>
<comment type="caution">
    <text evidence="2">The sequence shown here is derived from an EMBL/GenBank/DDBJ whole genome shotgun (WGS) entry which is preliminary data.</text>
</comment>
<sequence length="163" mass="18542">MSCFLLSKSLCTEMENIMGKFWWQVNEDGNGGLSFCCLSKFNLALLPKQGWHLILIRFHSEAVGCIVAMKLCLDLGLRRLEVEGDSLTMIKKAKSNEDDRSEISAYIEDMKKMTKDFKVYNGVAHQSVSEGLKLKLTFFESNDVLDFVEELVEQDRCWSAAPD</sequence>
<reference evidence="3" key="1">
    <citation type="journal article" date="2019" name="Plant Biotechnol. J.">
        <title>Genome sequencing of the Australian wild diploid species Gossypium australe highlights disease resistance and delayed gland morphogenesis.</title>
        <authorList>
            <person name="Cai Y."/>
            <person name="Cai X."/>
            <person name="Wang Q."/>
            <person name="Wang P."/>
            <person name="Zhang Y."/>
            <person name="Cai C."/>
            <person name="Xu Y."/>
            <person name="Wang K."/>
            <person name="Zhou Z."/>
            <person name="Wang C."/>
            <person name="Geng S."/>
            <person name="Li B."/>
            <person name="Dong Q."/>
            <person name="Hou Y."/>
            <person name="Wang H."/>
            <person name="Ai P."/>
            <person name="Liu Z."/>
            <person name="Yi F."/>
            <person name="Sun M."/>
            <person name="An G."/>
            <person name="Cheng J."/>
            <person name="Zhang Y."/>
            <person name="Shi Q."/>
            <person name="Xie Y."/>
            <person name="Shi X."/>
            <person name="Chang Y."/>
            <person name="Huang F."/>
            <person name="Chen Y."/>
            <person name="Hong S."/>
            <person name="Mi L."/>
            <person name="Sun Q."/>
            <person name="Zhang L."/>
            <person name="Zhou B."/>
            <person name="Peng R."/>
            <person name="Zhang X."/>
            <person name="Liu F."/>
        </authorList>
    </citation>
    <scope>NUCLEOTIDE SEQUENCE [LARGE SCALE GENOMIC DNA]</scope>
    <source>
        <strain evidence="3">cv. PA1801</strain>
    </source>
</reference>
<dbReference type="Proteomes" id="UP000325315">
    <property type="component" value="Unassembled WGS sequence"/>
</dbReference>
<protein>
    <submittedName>
        <fullName evidence="2">Glycine, alanine and asparagine-rich protein-like</fullName>
    </submittedName>
</protein>
<dbReference type="EMBL" id="SMMG02000003">
    <property type="protein sequence ID" value="KAA3481304.1"/>
    <property type="molecule type" value="Genomic_DNA"/>
</dbReference>
<evidence type="ECO:0000259" key="1">
    <source>
        <dbReference type="Pfam" id="PF13456"/>
    </source>
</evidence>
<accession>A0A5B6WJ04</accession>
<dbReference type="InterPro" id="IPR002156">
    <property type="entry name" value="RNaseH_domain"/>
</dbReference>
<dbReference type="GO" id="GO:0004523">
    <property type="term" value="F:RNA-DNA hybrid ribonuclease activity"/>
    <property type="evidence" value="ECO:0007669"/>
    <property type="project" value="InterPro"/>
</dbReference>
<proteinExistence type="predicted"/>
<evidence type="ECO:0000313" key="3">
    <source>
        <dbReference type="Proteomes" id="UP000325315"/>
    </source>
</evidence>